<reference evidence="4 5" key="1">
    <citation type="submission" date="2017-03" db="EMBL/GenBank/DDBJ databases">
        <title>An alternative strategy for trypanosome survival in the mammalian bloodstream revealed through genome and transcriptome analysis of the ubiquitous bovine parasite Trypanosoma (Megatrypanum) theileri.</title>
        <authorList>
            <person name="Kelly S."/>
            <person name="Ivens A."/>
            <person name="Mott A."/>
            <person name="O'Neill E."/>
            <person name="Emms D."/>
            <person name="Macleod O."/>
            <person name="Voorheis P."/>
            <person name="Matthews J."/>
            <person name="Matthews K."/>
            <person name="Carrington M."/>
        </authorList>
    </citation>
    <scope>NUCLEOTIDE SEQUENCE [LARGE SCALE GENOMIC DNA]</scope>
    <source>
        <strain evidence="4">Edinburgh</strain>
    </source>
</reference>
<dbReference type="GeneID" id="39985502"/>
<dbReference type="VEuPathDB" id="TriTrypDB:TM35_000142770"/>
<proteinExistence type="predicted"/>
<evidence type="ECO:0000313" key="4">
    <source>
        <dbReference type="EMBL" id="ORC89066.1"/>
    </source>
</evidence>
<evidence type="ECO:0000256" key="3">
    <source>
        <dbReference type="SAM" id="SignalP"/>
    </source>
</evidence>
<dbReference type="AlphaFoldDB" id="A0A1X0NWH6"/>
<evidence type="ECO:0000256" key="1">
    <source>
        <dbReference type="SAM" id="MobiDB-lite"/>
    </source>
</evidence>
<evidence type="ECO:0000256" key="2">
    <source>
        <dbReference type="SAM" id="Phobius"/>
    </source>
</evidence>
<feature type="transmembrane region" description="Helical" evidence="2">
    <location>
        <begin position="253"/>
        <end position="271"/>
    </location>
</feature>
<dbReference type="Proteomes" id="UP000192257">
    <property type="component" value="Unassembled WGS sequence"/>
</dbReference>
<keyword evidence="5" id="KW-1185">Reference proteome</keyword>
<keyword evidence="2" id="KW-0472">Membrane</keyword>
<dbReference type="EMBL" id="NBCO01000014">
    <property type="protein sequence ID" value="ORC89066.1"/>
    <property type="molecule type" value="Genomic_DNA"/>
</dbReference>
<accession>A0A1X0NWH6</accession>
<feature type="chain" id="PRO_5012348864" description="Transmembrane protein" evidence="3">
    <location>
        <begin position="24"/>
        <end position="273"/>
    </location>
</feature>
<name>A0A1X0NWH6_9TRYP</name>
<sequence>MSRFLLVLLTALLLAVAVISTDAATQSYVLQRRVDATGSWEPVSTFTISRNGDSTPKLKQKQPNKEVELSKENKNAFAKAAFVYYRLIREEDTEGKHAVSVALTPCSILRGFEAVDSRTIVLRELLGIAVGAGTSAVGLQTTSETNAFHAKLVDGDECDRSILALFPQVRLETRVGLVEPVAPQSLPDYTELERLMNKAEGKSPRNRQRKRKTDAASAETSSLYGEQSSQHQQQGEEEEEEVTEDNRSFLQKYWLYLVLPFVFSVIQGLMAKK</sequence>
<evidence type="ECO:0008006" key="6">
    <source>
        <dbReference type="Google" id="ProtNLM"/>
    </source>
</evidence>
<dbReference type="OrthoDB" id="277814at2759"/>
<keyword evidence="2" id="KW-1133">Transmembrane helix</keyword>
<dbReference type="Pfam" id="PF21203">
    <property type="entry name" value="ECM10"/>
    <property type="match status" value="1"/>
</dbReference>
<organism evidence="4 5">
    <name type="scientific">Trypanosoma theileri</name>
    <dbReference type="NCBI Taxonomy" id="67003"/>
    <lineage>
        <taxon>Eukaryota</taxon>
        <taxon>Discoba</taxon>
        <taxon>Euglenozoa</taxon>
        <taxon>Kinetoplastea</taxon>
        <taxon>Metakinetoplastina</taxon>
        <taxon>Trypanosomatida</taxon>
        <taxon>Trypanosomatidae</taxon>
        <taxon>Trypanosoma</taxon>
    </lineage>
</organism>
<feature type="region of interest" description="Disordered" evidence="1">
    <location>
        <begin position="196"/>
        <end position="243"/>
    </location>
</feature>
<keyword evidence="2" id="KW-0812">Transmembrane</keyword>
<evidence type="ECO:0000313" key="5">
    <source>
        <dbReference type="Proteomes" id="UP000192257"/>
    </source>
</evidence>
<protein>
    <recommendedName>
        <fullName evidence="6">Transmembrane protein</fullName>
    </recommendedName>
</protein>
<gene>
    <name evidence="4" type="ORF">TM35_000142770</name>
</gene>
<feature type="signal peptide" evidence="3">
    <location>
        <begin position="1"/>
        <end position="23"/>
    </location>
</feature>
<keyword evidence="3" id="KW-0732">Signal</keyword>
<comment type="caution">
    <text evidence="4">The sequence shown here is derived from an EMBL/GenBank/DDBJ whole genome shotgun (WGS) entry which is preliminary data.</text>
</comment>
<dbReference type="RefSeq" id="XP_028883132.1">
    <property type="nucleotide sequence ID" value="XM_029025722.1"/>
</dbReference>